<keyword evidence="5" id="KW-1185">Reference proteome</keyword>
<gene>
    <name evidence="4" type="ORF">KK078_18835</name>
</gene>
<dbReference type="Gene3D" id="2.120.10.30">
    <property type="entry name" value="TolB, C-terminal domain"/>
    <property type="match status" value="2"/>
</dbReference>
<dbReference type="Pfam" id="PF01436">
    <property type="entry name" value="NHL"/>
    <property type="match status" value="4"/>
</dbReference>
<dbReference type="CDD" id="cd00603">
    <property type="entry name" value="IPT_PCSR"/>
    <property type="match status" value="2"/>
</dbReference>
<dbReference type="InterPro" id="IPR013783">
    <property type="entry name" value="Ig-like_fold"/>
</dbReference>
<dbReference type="CDD" id="cd14953">
    <property type="entry name" value="NHL_like_1"/>
    <property type="match status" value="1"/>
</dbReference>
<dbReference type="InterPro" id="IPR011042">
    <property type="entry name" value="6-blade_b-propeller_TolB-like"/>
</dbReference>
<accession>A0AAP2DB28</accession>
<proteinExistence type="predicted"/>
<feature type="domain" description="IPT/TIG" evidence="3">
    <location>
        <begin position="132"/>
        <end position="212"/>
    </location>
</feature>
<keyword evidence="1" id="KW-0677">Repeat</keyword>
<dbReference type="PANTHER" id="PTHR13833:SF71">
    <property type="entry name" value="NHL DOMAIN-CONTAINING PROTEIN"/>
    <property type="match status" value="1"/>
</dbReference>
<dbReference type="PROSITE" id="PS51125">
    <property type="entry name" value="NHL"/>
    <property type="match status" value="4"/>
</dbReference>
<name>A0AAP2DB28_9BACT</name>
<dbReference type="AlphaFoldDB" id="A0AAP2DB28"/>
<protein>
    <submittedName>
        <fullName evidence="4">IPT/TIG domain-containing protein</fullName>
    </submittedName>
</protein>
<evidence type="ECO:0000259" key="3">
    <source>
        <dbReference type="SMART" id="SM00429"/>
    </source>
</evidence>
<feature type="repeat" description="NHL" evidence="2">
    <location>
        <begin position="285"/>
        <end position="320"/>
    </location>
</feature>
<dbReference type="RefSeq" id="WP_254091859.1">
    <property type="nucleotide sequence ID" value="NZ_JAHESC010000029.1"/>
</dbReference>
<evidence type="ECO:0000313" key="4">
    <source>
        <dbReference type="EMBL" id="MBT1688634.1"/>
    </source>
</evidence>
<organism evidence="4 5">
    <name type="scientific">Dawidia soli</name>
    <dbReference type="NCBI Taxonomy" id="2782352"/>
    <lineage>
        <taxon>Bacteria</taxon>
        <taxon>Pseudomonadati</taxon>
        <taxon>Bacteroidota</taxon>
        <taxon>Cytophagia</taxon>
        <taxon>Cytophagales</taxon>
        <taxon>Chryseotaleaceae</taxon>
        <taxon>Dawidia</taxon>
    </lineage>
</organism>
<dbReference type="InterPro" id="IPR001258">
    <property type="entry name" value="NHL_repeat"/>
</dbReference>
<feature type="repeat" description="NHL" evidence="2">
    <location>
        <begin position="232"/>
        <end position="267"/>
    </location>
</feature>
<dbReference type="Gene3D" id="2.60.40.10">
    <property type="entry name" value="Immunoglobulins"/>
    <property type="match status" value="2"/>
</dbReference>
<dbReference type="SMART" id="SM00429">
    <property type="entry name" value="IPT"/>
    <property type="match status" value="2"/>
</dbReference>
<sequence>MNNRTQRLREGVSLRFHVGRFLNALLMISALTWLSTSCDDEKDETPQLTITSISPDSGGEGTEVSINGTGFSKSTAENNVTLNGKACPVVTATETLLKIRIPADAGSGKIVVTVRGVSAQTTTFTFLPATPVLAITSIAPATGPKNTSVVITGTGFGATPGENTVTLNGKNVTVTNASATQLSVTIPAGAGSGAIRVAVGDNTAESQNFEFVFTATVGTLAGSTYGYAEGTGAAAQFAQPYNVAVDDDGNVYVADTDNHRIRKITPTGETTTLAGGTKGDANGTGSDAQFNYPYGVAVGSDGNIYVADTHNHRVRKVTPEGVVSTFAGSTGGYHDATGTDAQFYYLTGITADQHGNFYVADKDNHKIRKITSAGVVTTLAGGSSGYAEGNGPAAQFNSPYNVAVDDAGNVYVADANNHRIRKITPEGEVTTLAGGEQGDAVGTGAEARFYYPYAIAIDGNGDLFVADTFNQKVKKIDTDGQVTNLAGSTNGYLDGDASAAQFNYPTGIAAGAPGTIIVSDKDGHKIRIITVD</sequence>
<feature type="domain" description="IPT/TIG" evidence="3">
    <location>
        <begin position="47"/>
        <end position="127"/>
    </location>
</feature>
<reference evidence="4 5" key="1">
    <citation type="submission" date="2021-05" db="EMBL/GenBank/DDBJ databases">
        <title>A Polyphasic approach of four new species of the genus Ohtaekwangia: Ohtaekwangia histidinii sp. nov., Ohtaekwangia cretensis sp. nov., Ohtaekwangia indiensis sp. nov., Ohtaekwangia reichenbachii sp. nov. from diverse environment.</title>
        <authorList>
            <person name="Octaviana S."/>
        </authorList>
    </citation>
    <scope>NUCLEOTIDE SEQUENCE [LARGE SCALE GENOMIC DNA]</scope>
    <source>
        <strain evidence="4 5">PWU37</strain>
    </source>
</reference>
<dbReference type="SUPFAM" id="SSF101898">
    <property type="entry name" value="NHL repeat"/>
    <property type="match status" value="1"/>
</dbReference>
<evidence type="ECO:0000313" key="5">
    <source>
        <dbReference type="Proteomes" id="UP001319180"/>
    </source>
</evidence>
<comment type="caution">
    <text evidence="4">The sequence shown here is derived from an EMBL/GenBank/DDBJ whole genome shotgun (WGS) entry which is preliminary data.</text>
</comment>
<feature type="repeat" description="NHL" evidence="2">
    <location>
        <begin position="338"/>
        <end position="373"/>
    </location>
</feature>
<dbReference type="PANTHER" id="PTHR13833">
    <property type="match status" value="1"/>
</dbReference>
<evidence type="ECO:0000256" key="1">
    <source>
        <dbReference type="ARBA" id="ARBA00022737"/>
    </source>
</evidence>
<dbReference type="InterPro" id="IPR014756">
    <property type="entry name" value="Ig_E-set"/>
</dbReference>
<dbReference type="EMBL" id="JAHESC010000029">
    <property type="protein sequence ID" value="MBT1688634.1"/>
    <property type="molecule type" value="Genomic_DNA"/>
</dbReference>
<dbReference type="InterPro" id="IPR002909">
    <property type="entry name" value="IPT_dom"/>
</dbReference>
<dbReference type="Gene3D" id="2.40.10.500">
    <property type="match status" value="1"/>
</dbReference>
<dbReference type="Proteomes" id="UP001319180">
    <property type="component" value="Unassembled WGS sequence"/>
</dbReference>
<feature type="repeat" description="NHL" evidence="2">
    <location>
        <begin position="395"/>
        <end position="426"/>
    </location>
</feature>
<dbReference type="Pfam" id="PF01833">
    <property type="entry name" value="TIG"/>
    <property type="match status" value="2"/>
</dbReference>
<evidence type="ECO:0000256" key="2">
    <source>
        <dbReference type="PROSITE-ProRule" id="PRU00504"/>
    </source>
</evidence>
<dbReference type="SUPFAM" id="SSF81296">
    <property type="entry name" value="E set domains"/>
    <property type="match status" value="2"/>
</dbReference>